<dbReference type="RefSeq" id="WP_143030088.1">
    <property type="nucleotide sequence ID" value="NZ_FNBE01000011.1"/>
</dbReference>
<dbReference type="Proteomes" id="UP000198967">
    <property type="component" value="Unassembled WGS sequence"/>
</dbReference>
<evidence type="ECO:0000259" key="2">
    <source>
        <dbReference type="Pfam" id="PF08545"/>
    </source>
</evidence>
<dbReference type="PANTHER" id="PTHR34069">
    <property type="entry name" value="3-OXOACYL-[ACYL-CARRIER-PROTEIN] SYNTHASE 3"/>
    <property type="match status" value="1"/>
</dbReference>
<dbReference type="GO" id="GO:0044550">
    <property type="term" value="P:secondary metabolite biosynthetic process"/>
    <property type="evidence" value="ECO:0007669"/>
    <property type="project" value="TreeGrafter"/>
</dbReference>
<proteinExistence type="predicted"/>
<dbReference type="GO" id="GO:0006633">
    <property type="term" value="P:fatty acid biosynthetic process"/>
    <property type="evidence" value="ECO:0007669"/>
    <property type="project" value="InterPro"/>
</dbReference>
<name>A0A1G7THV8_PSEOR</name>
<dbReference type="Gene3D" id="3.40.47.10">
    <property type="match status" value="2"/>
</dbReference>
<organism evidence="3 4">
    <name type="scientific">Pseudonocardia oroxyli</name>
    <dbReference type="NCBI Taxonomy" id="366584"/>
    <lineage>
        <taxon>Bacteria</taxon>
        <taxon>Bacillati</taxon>
        <taxon>Actinomycetota</taxon>
        <taxon>Actinomycetes</taxon>
        <taxon>Pseudonocardiales</taxon>
        <taxon>Pseudonocardiaceae</taxon>
        <taxon>Pseudonocardia</taxon>
    </lineage>
</organism>
<sequence>MRLSPLDIAGVGVDLPEPVDVRALATAQGAPVDGYRGWISACHGGAGDHPSSMGVRALERALADARVSAAELRLVLFCGASRDYPPSWSVSTEIMRLAGASDHCLGLDTSAGCLATLTGLDLAHGWLALHGGGHAAVVAAERWSHTIDHGDPASSALWSYGDGAAAAVVALDAGAAGRLRFLGAEFRSRSAYNGYVRIEYGGTRAPVAPAGVDPHRRRVVGRSRDEVIAAYREGYAAAYAALRARFPAEPTHLVCNQISPGVVGTISSELDLEDRTTVTGHETGHLGGPDVLVGLRRYLDEEHDDQAVVLAASASYAFGTGLLVADRSREPRPPHGPPSVEPAGTRKGVTP</sequence>
<dbReference type="InterPro" id="IPR013751">
    <property type="entry name" value="ACP_syn_III_N"/>
</dbReference>
<reference evidence="3 4" key="1">
    <citation type="submission" date="2016-10" db="EMBL/GenBank/DDBJ databases">
        <authorList>
            <person name="de Groot N.N."/>
        </authorList>
    </citation>
    <scope>NUCLEOTIDE SEQUENCE [LARGE SCALE GENOMIC DNA]</scope>
    <source>
        <strain evidence="3 4">CGMCC 4.3143</strain>
    </source>
</reference>
<dbReference type="GO" id="GO:0004315">
    <property type="term" value="F:3-oxoacyl-[acyl-carrier-protein] synthase activity"/>
    <property type="evidence" value="ECO:0007669"/>
    <property type="project" value="InterPro"/>
</dbReference>
<dbReference type="PANTHER" id="PTHR34069:SF2">
    <property type="entry name" value="BETA-KETOACYL-[ACYL-CARRIER-PROTEIN] SYNTHASE III"/>
    <property type="match status" value="1"/>
</dbReference>
<keyword evidence="4" id="KW-1185">Reference proteome</keyword>
<dbReference type="SUPFAM" id="SSF53901">
    <property type="entry name" value="Thiolase-like"/>
    <property type="match status" value="2"/>
</dbReference>
<evidence type="ECO:0000256" key="1">
    <source>
        <dbReference type="SAM" id="MobiDB-lite"/>
    </source>
</evidence>
<dbReference type="STRING" id="366584.SAMN05216377_11130"/>
<feature type="domain" description="Beta-ketoacyl-[acyl-carrier-protein] synthase III N-terminal" evidence="2">
    <location>
        <begin position="107"/>
        <end position="187"/>
    </location>
</feature>
<evidence type="ECO:0000313" key="3">
    <source>
        <dbReference type="EMBL" id="SDG34614.1"/>
    </source>
</evidence>
<accession>A0A1G7THV8</accession>
<dbReference type="OrthoDB" id="9815506at2"/>
<dbReference type="EMBL" id="FNBE01000011">
    <property type="protein sequence ID" value="SDG34614.1"/>
    <property type="molecule type" value="Genomic_DNA"/>
</dbReference>
<gene>
    <name evidence="3" type="ORF">SAMN05216377_11130</name>
</gene>
<feature type="region of interest" description="Disordered" evidence="1">
    <location>
        <begin position="325"/>
        <end position="351"/>
    </location>
</feature>
<dbReference type="AlphaFoldDB" id="A0A1G7THV8"/>
<evidence type="ECO:0000313" key="4">
    <source>
        <dbReference type="Proteomes" id="UP000198967"/>
    </source>
</evidence>
<dbReference type="Pfam" id="PF08545">
    <property type="entry name" value="ACP_syn_III"/>
    <property type="match status" value="1"/>
</dbReference>
<dbReference type="InterPro" id="IPR016039">
    <property type="entry name" value="Thiolase-like"/>
</dbReference>
<protein>
    <submittedName>
        <fullName evidence="3">3-oxoacyl-[acyl-carrier-protein] synthase III</fullName>
    </submittedName>
</protein>